<feature type="region of interest" description="Disordered" evidence="6">
    <location>
        <begin position="403"/>
        <end position="431"/>
    </location>
</feature>
<evidence type="ECO:0000256" key="3">
    <source>
        <dbReference type="ARBA" id="ARBA00022771"/>
    </source>
</evidence>
<dbReference type="GO" id="GO:0003676">
    <property type="term" value="F:nucleic acid binding"/>
    <property type="evidence" value="ECO:0007669"/>
    <property type="project" value="InterPro"/>
</dbReference>
<dbReference type="RefSeq" id="XP_054853895.1">
    <property type="nucleotide sequence ID" value="XM_054997920.1"/>
</dbReference>
<proteinExistence type="predicted"/>
<dbReference type="InterPro" id="IPR013087">
    <property type="entry name" value="Znf_C2H2_type"/>
</dbReference>
<feature type="compositionally biased region" description="Basic and acidic residues" evidence="6">
    <location>
        <begin position="403"/>
        <end position="426"/>
    </location>
</feature>
<evidence type="ECO:0000256" key="6">
    <source>
        <dbReference type="SAM" id="MobiDB-lite"/>
    </source>
</evidence>
<feature type="domain" description="Matrin-type" evidence="7">
    <location>
        <begin position="511"/>
        <end position="542"/>
    </location>
</feature>
<reference evidence="9" key="1">
    <citation type="submission" date="2025-08" db="UniProtKB">
        <authorList>
            <consortium name="RefSeq"/>
        </authorList>
    </citation>
    <scope>IDENTIFICATION</scope>
    <source>
        <tissue evidence="9">Blood</tissue>
    </source>
</reference>
<dbReference type="SMART" id="SM00355">
    <property type="entry name" value="ZnF_C2H2"/>
    <property type="match status" value="2"/>
</dbReference>
<organism evidence="8 9">
    <name type="scientific">Eublepharis macularius</name>
    <name type="common">Leopard gecko</name>
    <name type="synonym">Cyrtodactylus macularius</name>
    <dbReference type="NCBI Taxonomy" id="481883"/>
    <lineage>
        <taxon>Eukaryota</taxon>
        <taxon>Metazoa</taxon>
        <taxon>Chordata</taxon>
        <taxon>Craniata</taxon>
        <taxon>Vertebrata</taxon>
        <taxon>Euteleostomi</taxon>
        <taxon>Lepidosauria</taxon>
        <taxon>Squamata</taxon>
        <taxon>Bifurcata</taxon>
        <taxon>Gekkota</taxon>
        <taxon>Eublepharidae</taxon>
        <taxon>Eublepharinae</taxon>
        <taxon>Eublepharis</taxon>
    </lineage>
</organism>
<evidence type="ECO:0000256" key="5">
    <source>
        <dbReference type="ARBA" id="ARBA00023242"/>
    </source>
</evidence>
<feature type="region of interest" description="Disordered" evidence="6">
    <location>
        <begin position="596"/>
        <end position="618"/>
    </location>
</feature>
<feature type="region of interest" description="Disordered" evidence="6">
    <location>
        <begin position="661"/>
        <end position="724"/>
    </location>
</feature>
<dbReference type="GO" id="GO:0005634">
    <property type="term" value="C:nucleus"/>
    <property type="evidence" value="ECO:0007669"/>
    <property type="project" value="UniProtKB-SubCell"/>
</dbReference>
<dbReference type="GeneID" id="129342247"/>
<dbReference type="Gene3D" id="3.30.160.60">
    <property type="entry name" value="Classic Zinc Finger"/>
    <property type="match status" value="2"/>
</dbReference>
<name>A0AA97LFJ4_EUBMA</name>
<evidence type="ECO:0000256" key="2">
    <source>
        <dbReference type="ARBA" id="ARBA00022723"/>
    </source>
</evidence>
<feature type="compositionally biased region" description="Basic residues" evidence="6">
    <location>
        <begin position="714"/>
        <end position="724"/>
    </location>
</feature>
<dbReference type="SMART" id="SM00451">
    <property type="entry name" value="ZnF_U1"/>
    <property type="match status" value="3"/>
</dbReference>
<dbReference type="Pfam" id="PF12171">
    <property type="entry name" value="zf-C2H2_jaz"/>
    <property type="match status" value="1"/>
</dbReference>
<dbReference type="PROSITE" id="PS00028">
    <property type="entry name" value="ZINC_FINGER_C2H2_1"/>
    <property type="match status" value="1"/>
</dbReference>
<dbReference type="PANTHER" id="PTHR15491:SF9">
    <property type="entry name" value="CIP1-INTERACTING ZINC FINGER PROTEIN"/>
    <property type="match status" value="1"/>
</dbReference>
<keyword evidence="2" id="KW-0479">Metal-binding</keyword>
<evidence type="ECO:0000256" key="1">
    <source>
        <dbReference type="ARBA" id="ARBA00004123"/>
    </source>
</evidence>
<keyword evidence="8" id="KW-1185">Reference proteome</keyword>
<dbReference type="InterPro" id="IPR056345">
    <property type="entry name" value="Znf-C2H2_CIZ1"/>
</dbReference>
<feature type="compositionally biased region" description="Acidic residues" evidence="6">
    <location>
        <begin position="445"/>
        <end position="463"/>
    </location>
</feature>
<keyword evidence="4" id="KW-0862">Zinc</keyword>
<dbReference type="Proteomes" id="UP001190640">
    <property type="component" value="Chromosome 14"/>
</dbReference>
<dbReference type="CTD" id="25792"/>
<evidence type="ECO:0000259" key="7">
    <source>
        <dbReference type="PROSITE" id="PS50171"/>
    </source>
</evidence>
<keyword evidence="5" id="KW-0539">Nucleus</keyword>
<feature type="region of interest" description="Disordered" evidence="6">
    <location>
        <begin position="125"/>
        <end position="203"/>
    </location>
</feature>
<feature type="compositionally biased region" description="Polar residues" evidence="6">
    <location>
        <begin position="167"/>
        <end position="177"/>
    </location>
</feature>
<evidence type="ECO:0000313" key="9">
    <source>
        <dbReference type="RefSeq" id="XP_054853895.1"/>
    </source>
</evidence>
<protein>
    <submittedName>
        <fullName evidence="9">Cip1-interacting zinc finger protein isoform X1</fullName>
    </submittedName>
</protein>
<accession>A0AA97LFJ4</accession>
<evidence type="ECO:0000256" key="4">
    <source>
        <dbReference type="ARBA" id="ARBA00022833"/>
    </source>
</evidence>
<dbReference type="InterPro" id="IPR022755">
    <property type="entry name" value="Znf_C2H2_jaz"/>
</dbReference>
<feature type="compositionally biased region" description="Basic and acidic residues" evidence="6">
    <location>
        <begin position="125"/>
        <end position="138"/>
    </location>
</feature>
<dbReference type="PROSITE" id="PS50171">
    <property type="entry name" value="ZF_MATRIN"/>
    <property type="match status" value="1"/>
</dbReference>
<comment type="subcellular location">
    <subcellularLocation>
        <location evidence="1">Nucleus</location>
    </subcellularLocation>
</comment>
<dbReference type="AlphaFoldDB" id="A0AA97LFJ4"/>
<dbReference type="InterPro" id="IPR036236">
    <property type="entry name" value="Znf_C2H2_sf"/>
</dbReference>
<dbReference type="GO" id="GO:0008270">
    <property type="term" value="F:zinc ion binding"/>
    <property type="evidence" value="ECO:0007669"/>
    <property type="project" value="UniProtKB-KW"/>
</dbReference>
<feature type="region of interest" description="Disordered" evidence="6">
    <location>
        <begin position="445"/>
        <end position="475"/>
    </location>
</feature>
<sequence>MFNQQQFQQQLLQLQHLLQHHPPQQQQAGRGVTSPQQQSMLNLRAANQASLLNANPMLQRALLVQQMQGNLRGFNMAAAPVLQQFFPQATRHSLLGPPPVGVSLKPTRLAFPGLPFQRQNRTFRKDFPRVPERKREADLAISSSSSSQIPGAYEPGPLLEGCFVSTGPEQAGSSPSETLRESSPDGEPASKRLKSGDEESIPDDVLCVQEVEDAESPVEEADHGKQNLAADISREKNFSEELKASEVISSAGSLKVTIQQSSESRAISTTALKPTHWTSEVGTAETSPESAVKFYCYICKTNCCNQQNFQAHMAGLEHQQRLQEIQHMSNICFVSLLPMVKEQRPLAEKDGESQQRWCNTCQLHFTGDLIKHRRTQEHKLAKRALRPFCTVCSRHFKTPRKFVEHMKSTEHKQKAKEVRLGEKEQGGPEDSEELITVDAVGCFEDDDEEEEEEEEEVEGEESSEMGQLDGEDPLGKQAGLKEVSLGNGEALEKYCPDTIYGPDFLVPVAGFLCRLCRTFYHSDSAARLAHCKSLMHFENFQRYKATKPQATAVLTEAPSGPQLRLADDHQTPPAAMTESTDVEKEAVVLTAANKEDCKPPEEEGCPLTPRGSPAAIQTGDIGGALLADDEDDEENEVSNLRDHSLLGDAAAGMREPVGLCVQKKELSDKTIQGGSPGRGTADEEDPSTNEMLAGSDQPEGAAPSSLAKGEASAGRRRSTRRRAR</sequence>
<dbReference type="KEGG" id="emc:129342247"/>
<keyword evidence="3" id="KW-0863">Zinc-finger</keyword>
<dbReference type="PANTHER" id="PTHR15491">
    <property type="match status" value="1"/>
</dbReference>
<dbReference type="InterPro" id="IPR026811">
    <property type="entry name" value="CIZ1"/>
</dbReference>
<dbReference type="SUPFAM" id="SSF57667">
    <property type="entry name" value="beta-beta-alpha zinc fingers"/>
    <property type="match status" value="2"/>
</dbReference>
<gene>
    <name evidence="9" type="primary">CIZ1</name>
</gene>
<feature type="compositionally biased region" description="Basic and acidic residues" evidence="6">
    <location>
        <begin position="178"/>
        <end position="197"/>
    </location>
</feature>
<dbReference type="InterPro" id="IPR003604">
    <property type="entry name" value="Matrin/U1-like-C_Znf_C2H2"/>
</dbReference>
<dbReference type="Pfam" id="PF23330">
    <property type="entry name" value="zf-C2H2_14"/>
    <property type="match status" value="1"/>
</dbReference>
<evidence type="ECO:0000313" key="8">
    <source>
        <dbReference type="Proteomes" id="UP001190640"/>
    </source>
</evidence>
<dbReference type="InterPro" id="IPR000690">
    <property type="entry name" value="Matrin/U1-C_Znf_C2H2"/>
</dbReference>